<reference evidence="5 6" key="1">
    <citation type="submission" date="2023-02" db="EMBL/GenBank/DDBJ databases">
        <title>LHISI_Scaffold_Assembly.</title>
        <authorList>
            <person name="Stuart O.P."/>
            <person name="Cleave R."/>
            <person name="Magrath M.J.L."/>
            <person name="Mikheyev A.S."/>
        </authorList>
    </citation>
    <scope>NUCLEOTIDE SEQUENCE [LARGE SCALE GENOMIC DNA]</scope>
    <source>
        <strain evidence="5">Daus_M_001</strain>
        <tissue evidence="5">Leg muscle</tissue>
    </source>
</reference>
<keyword evidence="6" id="KW-1185">Reference proteome</keyword>
<evidence type="ECO:0008006" key="7">
    <source>
        <dbReference type="Google" id="ProtNLM"/>
    </source>
</evidence>
<dbReference type="SUPFAM" id="SSF101898">
    <property type="entry name" value="NHL repeat"/>
    <property type="match status" value="1"/>
</dbReference>
<gene>
    <name evidence="5" type="ORF">PR048_008998</name>
</gene>
<proteinExistence type="inferred from homology"/>
<dbReference type="Pfam" id="PF03022">
    <property type="entry name" value="MRJP"/>
    <property type="match status" value="1"/>
</dbReference>
<evidence type="ECO:0000256" key="4">
    <source>
        <dbReference type="SAM" id="SignalP"/>
    </source>
</evidence>
<evidence type="ECO:0000313" key="6">
    <source>
        <dbReference type="Proteomes" id="UP001159363"/>
    </source>
</evidence>
<organism evidence="5 6">
    <name type="scientific">Dryococelus australis</name>
    <dbReference type="NCBI Taxonomy" id="614101"/>
    <lineage>
        <taxon>Eukaryota</taxon>
        <taxon>Metazoa</taxon>
        <taxon>Ecdysozoa</taxon>
        <taxon>Arthropoda</taxon>
        <taxon>Hexapoda</taxon>
        <taxon>Insecta</taxon>
        <taxon>Pterygota</taxon>
        <taxon>Neoptera</taxon>
        <taxon>Polyneoptera</taxon>
        <taxon>Phasmatodea</taxon>
        <taxon>Verophasmatodea</taxon>
        <taxon>Anareolatae</taxon>
        <taxon>Phasmatidae</taxon>
        <taxon>Eurycanthinae</taxon>
        <taxon>Dryococelus</taxon>
    </lineage>
</organism>
<feature type="chain" id="PRO_5045160916" description="Bee-milk protein" evidence="4">
    <location>
        <begin position="23"/>
        <end position="373"/>
    </location>
</feature>
<comment type="similarity">
    <text evidence="2">Belongs to the major royal jelly protein family.</text>
</comment>
<evidence type="ECO:0000256" key="1">
    <source>
        <dbReference type="ARBA" id="ARBA00004613"/>
    </source>
</evidence>
<dbReference type="InterPro" id="IPR011042">
    <property type="entry name" value="6-blade_b-propeller_TolB-like"/>
</dbReference>
<dbReference type="EMBL" id="JARBHB010000003">
    <property type="protein sequence ID" value="KAJ8889499.1"/>
    <property type="molecule type" value="Genomic_DNA"/>
</dbReference>
<keyword evidence="3" id="KW-0964">Secreted</keyword>
<sequence>MPSTWRAQCLVVAALLLPLADCSPDKTAPPVIWVGGSFQWPCASTKALVVKAGSYVPRNVIATRAQILGDDVFIALPRFKHGNPVTLAKLPLSSRGCQATLTPFPCWSLQEEGDCHALQSVVDLFLDAHGLLWVLDTGVVNSLEEPVRRCPPKVVAFNARTGKLFKVISLAELACPLSRLQQLVVDHAADGSCYVYVSDAAARSILVWDVTRARGFRVVLPASVLAGCSRRNVLSLALVRSKGGHSHVFFTYLSGRRLYSVRAECLRRGVVDGKVVDHGPKPGRLVLVGTDNGAAIFFRYEGSSAVYRWDSATNFTKENMVLVHRGNECSLATHAVSDYRAGSMRVLESNFPDYIQGRVGCGATHTLSVMQNC</sequence>
<feature type="signal peptide" evidence="4">
    <location>
        <begin position="1"/>
        <end position="22"/>
    </location>
</feature>
<name>A0ABQ9HYP5_9NEOP</name>
<accession>A0ABQ9HYP5</accession>
<dbReference type="Gene3D" id="2.120.10.30">
    <property type="entry name" value="TolB, C-terminal domain"/>
    <property type="match status" value="1"/>
</dbReference>
<dbReference type="Proteomes" id="UP001159363">
    <property type="component" value="Chromosome 3"/>
</dbReference>
<evidence type="ECO:0000256" key="3">
    <source>
        <dbReference type="ARBA" id="ARBA00022525"/>
    </source>
</evidence>
<evidence type="ECO:0000313" key="5">
    <source>
        <dbReference type="EMBL" id="KAJ8889499.1"/>
    </source>
</evidence>
<dbReference type="PANTHER" id="PTHR10009">
    <property type="entry name" value="PROTEIN YELLOW-RELATED"/>
    <property type="match status" value="1"/>
</dbReference>
<comment type="subcellular location">
    <subcellularLocation>
        <location evidence="1">Secreted</location>
    </subcellularLocation>
</comment>
<protein>
    <recommendedName>
        <fullName evidence="7">Bee-milk protein</fullName>
    </recommendedName>
</protein>
<keyword evidence="4" id="KW-0732">Signal</keyword>
<dbReference type="PANTHER" id="PTHR10009:SF8">
    <property type="entry name" value="IP19120P"/>
    <property type="match status" value="1"/>
</dbReference>
<dbReference type="InterPro" id="IPR017996">
    <property type="entry name" value="MRJP/yellow-related"/>
</dbReference>
<comment type="caution">
    <text evidence="5">The sequence shown here is derived from an EMBL/GenBank/DDBJ whole genome shotgun (WGS) entry which is preliminary data.</text>
</comment>
<evidence type="ECO:0000256" key="2">
    <source>
        <dbReference type="ARBA" id="ARBA00009127"/>
    </source>
</evidence>